<reference evidence="1 2" key="1">
    <citation type="submission" date="2019-06" db="EMBL/GenBank/DDBJ databases">
        <title>A distant relative of Phikzvirus genus phages from a therapeutic phage collection.</title>
        <authorList>
            <person name="Hejnowicz M.S."/>
            <person name="Dabrowski K."/>
            <person name="Gawor J."/>
            <person name="Weber-Dabrowska B."/>
            <person name="Gromadka R."/>
            <person name="Lobocka M.B."/>
        </authorList>
    </citation>
    <scope>NUCLEOTIDE SEQUENCE [LARGE SCALE GENOMIC DNA]</scope>
</reference>
<name>A0A5C1K6U8_9CAUD</name>
<dbReference type="RefSeq" id="YP_010660879.1">
    <property type="nucleotide sequence ID" value="NC_070882.1"/>
</dbReference>
<evidence type="ECO:0000313" key="2">
    <source>
        <dbReference type="Proteomes" id="UP000322144"/>
    </source>
</evidence>
<proteinExistence type="predicted"/>
<dbReference type="GeneID" id="77936889"/>
<accession>A0A5C1K6U8</accession>
<dbReference type="Proteomes" id="UP000322144">
    <property type="component" value="Segment"/>
</dbReference>
<evidence type="ECO:0000313" key="1">
    <source>
        <dbReference type="EMBL" id="QEM41868.1"/>
    </source>
</evidence>
<keyword evidence="2" id="KW-1185">Reference proteome</keyword>
<dbReference type="EMBL" id="MN103543">
    <property type="protein sequence ID" value="QEM41868.1"/>
    <property type="molecule type" value="Genomic_DNA"/>
</dbReference>
<dbReference type="KEGG" id="vg:77936889"/>
<sequence>MSCIDALIDNLKGYLRFNLQQRHGTSVLVHVASQNLYKVRFEIAKLFINALEGMDVDFLTMSANEIMEKGERYRASLFFSHHLHIDILQKAAPCPDGDFISVDVSNYSKYFFDTDPCQEGQAMLTNYLEERKT</sequence>
<protein>
    <submittedName>
        <fullName evidence="1">Uncharacterized protein</fullName>
    </submittedName>
</protein>
<organism evidence="1 2">
    <name type="scientific">Pseudomonas phage vB_PaeM_PS119XW</name>
    <dbReference type="NCBI Taxonomy" id="2601632"/>
    <lineage>
        <taxon>Viruses</taxon>
        <taxon>Duplodnaviria</taxon>
        <taxon>Heunggongvirae</taxon>
        <taxon>Uroviricota</taxon>
        <taxon>Caudoviricetes</taxon>
        <taxon>Chimalliviridae</taxon>
        <taxon>Pawinskivirus</taxon>
        <taxon>Pawinskivirus PS119XW</taxon>
    </lineage>
</organism>